<proteinExistence type="inferred from homology"/>
<feature type="domain" description="LysR substrate-binding" evidence="2">
    <location>
        <begin position="17"/>
        <end position="221"/>
    </location>
</feature>
<name>A0ABV0CZB2_9SPHN</name>
<evidence type="ECO:0000256" key="1">
    <source>
        <dbReference type="ARBA" id="ARBA00009437"/>
    </source>
</evidence>
<dbReference type="Proteomes" id="UP001484535">
    <property type="component" value="Unassembled WGS sequence"/>
</dbReference>
<keyword evidence="4" id="KW-1185">Reference proteome</keyword>
<dbReference type="InterPro" id="IPR005119">
    <property type="entry name" value="LysR_subst-bd"/>
</dbReference>
<evidence type="ECO:0000313" key="3">
    <source>
        <dbReference type="EMBL" id="MEN7538204.1"/>
    </source>
</evidence>
<dbReference type="Gene3D" id="3.40.190.290">
    <property type="match status" value="1"/>
</dbReference>
<dbReference type="CDD" id="cd08474">
    <property type="entry name" value="PBP2_CrgA_like_5"/>
    <property type="match status" value="1"/>
</dbReference>
<organism evidence="3 4">
    <name type="scientific">Aurantiacibacter flavus</name>
    <dbReference type="NCBI Taxonomy" id="3145232"/>
    <lineage>
        <taxon>Bacteria</taxon>
        <taxon>Pseudomonadati</taxon>
        <taxon>Pseudomonadota</taxon>
        <taxon>Alphaproteobacteria</taxon>
        <taxon>Sphingomonadales</taxon>
        <taxon>Erythrobacteraceae</taxon>
        <taxon>Aurantiacibacter</taxon>
    </lineage>
</organism>
<dbReference type="RefSeq" id="WP_346785655.1">
    <property type="nucleotide sequence ID" value="NZ_JBDLBR010000004.1"/>
</dbReference>
<dbReference type="PANTHER" id="PTHR30537">
    <property type="entry name" value="HTH-TYPE TRANSCRIPTIONAL REGULATOR"/>
    <property type="match status" value="1"/>
</dbReference>
<dbReference type="EMBL" id="JBDLBR010000004">
    <property type="protein sequence ID" value="MEN7538204.1"/>
    <property type="molecule type" value="Genomic_DNA"/>
</dbReference>
<comment type="similarity">
    <text evidence="1">Belongs to the LysR transcriptional regulatory family.</text>
</comment>
<dbReference type="PANTHER" id="PTHR30537:SF1">
    <property type="entry name" value="HTH-TYPE TRANSCRIPTIONAL REGULATOR PGRR"/>
    <property type="match status" value="1"/>
</dbReference>
<dbReference type="Pfam" id="PF03466">
    <property type="entry name" value="LysR_substrate"/>
    <property type="match status" value="1"/>
</dbReference>
<evidence type="ECO:0000313" key="4">
    <source>
        <dbReference type="Proteomes" id="UP001484535"/>
    </source>
</evidence>
<accession>A0ABV0CZB2</accession>
<gene>
    <name evidence="3" type="ORF">ABDJ38_13560</name>
</gene>
<reference evidence="3 4" key="1">
    <citation type="submission" date="2024-05" db="EMBL/GenBank/DDBJ databases">
        <authorList>
            <person name="Park S."/>
        </authorList>
    </citation>
    <scope>NUCLEOTIDE SEQUENCE [LARGE SCALE GENOMIC DNA]</scope>
    <source>
        <strain evidence="3 4">DGU5</strain>
    </source>
</reference>
<comment type="caution">
    <text evidence="3">The sequence shown here is derived from an EMBL/GenBank/DDBJ whole genome shotgun (WGS) entry which is preliminary data.</text>
</comment>
<protein>
    <submittedName>
        <fullName evidence="3">LysR substrate-binding domain-containing protein</fullName>
    </submittedName>
</protein>
<evidence type="ECO:0000259" key="2">
    <source>
        <dbReference type="Pfam" id="PF03466"/>
    </source>
</evidence>
<dbReference type="SUPFAM" id="SSF53850">
    <property type="entry name" value="Periplasmic binding protein-like II"/>
    <property type="match status" value="1"/>
</dbReference>
<dbReference type="InterPro" id="IPR058163">
    <property type="entry name" value="LysR-type_TF_proteobact-type"/>
</dbReference>
<sequence length="228" mass="24866">MLQDLDHAIDAVTQEGGHASGTLRINAGEGAMRVLLERVVPSFLARYPHVALDLVTEGRLVDIVQQGFDAGIRLAEAVPQDMIAIPLGPDFRFLAVAAPTYLAKAGRPVTPDDLPQHRCIRQRLPSGKLYRWEFEKHGQEIAIDVPGGLTLDHTMLMAEAAAGGLGIAFIPESAAVPWLRDGRLTPLLEDWSPYVGGLRLYYPGRRHVPAALRAFINTVKELNRPAAS</sequence>